<feature type="transmembrane region" description="Helical" evidence="1">
    <location>
        <begin position="46"/>
        <end position="71"/>
    </location>
</feature>
<dbReference type="RefSeq" id="WP_284936884.1">
    <property type="nucleotide sequence ID" value="NZ_JANURM010000002.1"/>
</dbReference>
<reference evidence="2" key="2">
    <citation type="journal article" date="2023" name="Microorganisms">
        <title>Isolation and Genomic Characteristics of Cat-Borne Campylobacter felis sp. nov. and Sheep-Borne Campylobacter ovis sp. nov.</title>
        <authorList>
            <person name="Wang H."/>
            <person name="Li Y."/>
            <person name="Gu Y."/>
            <person name="Zhou G."/>
            <person name="Chen X."/>
            <person name="Zhang X."/>
            <person name="Shao Z."/>
            <person name="Zhang J."/>
            <person name="Zhang M."/>
        </authorList>
    </citation>
    <scope>NUCLEOTIDE SEQUENCE</scope>
    <source>
        <strain evidence="2">PS10</strain>
    </source>
</reference>
<proteinExistence type="predicted"/>
<comment type="caution">
    <text evidence="2">The sequence shown here is derived from an EMBL/GenBank/DDBJ whole genome shotgun (WGS) entry which is preliminary data.</text>
</comment>
<feature type="transmembrane region" description="Helical" evidence="1">
    <location>
        <begin position="211"/>
        <end position="229"/>
    </location>
</feature>
<feature type="transmembrane region" description="Helical" evidence="1">
    <location>
        <begin position="235"/>
        <end position="254"/>
    </location>
</feature>
<gene>
    <name evidence="2" type="ORF">NYG85_02410</name>
</gene>
<keyword evidence="1" id="KW-1133">Transmembrane helix</keyword>
<feature type="transmembrane region" description="Helical" evidence="1">
    <location>
        <begin position="180"/>
        <end position="199"/>
    </location>
</feature>
<feature type="transmembrane region" description="Helical" evidence="1">
    <location>
        <begin position="336"/>
        <end position="355"/>
    </location>
</feature>
<feature type="transmembrane region" description="Helical" evidence="1">
    <location>
        <begin position="12"/>
        <end position="34"/>
    </location>
</feature>
<name>A0ABT7HMT1_9BACT</name>
<feature type="transmembrane region" description="Helical" evidence="1">
    <location>
        <begin position="361"/>
        <end position="381"/>
    </location>
</feature>
<keyword evidence="3" id="KW-1185">Reference proteome</keyword>
<evidence type="ECO:0000256" key="1">
    <source>
        <dbReference type="SAM" id="Phobius"/>
    </source>
</evidence>
<feature type="transmembrane region" description="Helical" evidence="1">
    <location>
        <begin position="83"/>
        <end position="102"/>
    </location>
</feature>
<dbReference type="Proteomes" id="UP001173801">
    <property type="component" value="Unassembled WGS sequence"/>
</dbReference>
<accession>A0ABT7HMT1</accession>
<evidence type="ECO:0000313" key="2">
    <source>
        <dbReference type="EMBL" id="MDL0088230.1"/>
    </source>
</evidence>
<evidence type="ECO:0000313" key="3">
    <source>
        <dbReference type="Proteomes" id="UP001173801"/>
    </source>
</evidence>
<feature type="transmembrane region" description="Helical" evidence="1">
    <location>
        <begin position="108"/>
        <end position="131"/>
    </location>
</feature>
<feature type="transmembrane region" description="Helical" evidence="1">
    <location>
        <begin position="138"/>
        <end position="168"/>
    </location>
</feature>
<keyword evidence="1" id="KW-0812">Transmembrane</keyword>
<reference evidence="2" key="1">
    <citation type="submission" date="2022-08" db="EMBL/GenBank/DDBJ databases">
        <authorList>
            <person name="Wang H."/>
        </authorList>
    </citation>
    <scope>NUCLEOTIDE SEQUENCE</scope>
    <source>
        <strain evidence="2">PS10</strain>
    </source>
</reference>
<protein>
    <submittedName>
        <fullName evidence="2">Peptidase M50</fullName>
    </submittedName>
</protein>
<dbReference type="EMBL" id="JANURM010000002">
    <property type="protein sequence ID" value="MDL0088230.1"/>
    <property type="molecule type" value="Genomic_DNA"/>
</dbReference>
<feature type="transmembrane region" description="Helical" evidence="1">
    <location>
        <begin position="266"/>
        <end position="284"/>
    </location>
</feature>
<sequence>MLLNTFAPPFRLVGGYFLGGIFCLILSIFAYFLADFSAIFALKTAGFIHIFALGFVISIIIGSLYQLTSVILQKPFFSIKGAFFNLFVFLAGALILSFAMIFENFNLMLFGGAVLFFALSFFGVNFMFSFFKAQTQNLATFAIFVSSLFFIVGITLGALLVLVLNGIFAADFELLLKYHIYFVFGFVFFIIVGVSSVLLPMFSLSHGNKFLLSKIALACYFLLGITLYFSKIFAILLGVLCVVLFIFDAGLTLKKRIRKAYDYWNLNIYLSFIGAILGAIFYLFDDKNLAIFYLFYGFLYPFIVAHLYKIAPFLIWYNYISPFVGKQKVPLLDEMVLKKVAYAEILLNFIAILSYAFFTKFGIFCIFLSVILLSFNMLHFFKFTKFGEKNGRENLQ</sequence>
<feature type="transmembrane region" description="Helical" evidence="1">
    <location>
        <begin position="290"/>
        <end position="315"/>
    </location>
</feature>
<organism evidence="2 3">
    <name type="scientific">Campylobacter gastrosuis</name>
    <dbReference type="NCBI Taxonomy" id="2974576"/>
    <lineage>
        <taxon>Bacteria</taxon>
        <taxon>Pseudomonadati</taxon>
        <taxon>Campylobacterota</taxon>
        <taxon>Epsilonproteobacteria</taxon>
        <taxon>Campylobacterales</taxon>
        <taxon>Campylobacteraceae</taxon>
        <taxon>Campylobacter</taxon>
    </lineage>
</organism>
<keyword evidence="1" id="KW-0472">Membrane</keyword>